<sequence length="110" mass="13494">MSQQLFKTDPSKNIILDFLETNAEKKEKYYLFDKCAFKKSKLNQSIETFIETVKEYYHESKQIYVNRQLSYKMIVTILRQLCKYHHIPFFSKINYSHSKYNICYKIYYEV</sequence>
<evidence type="ECO:0000313" key="1">
    <source>
        <dbReference type="EMBL" id="QHT05882.1"/>
    </source>
</evidence>
<accession>A0A6C0CP40</accession>
<reference evidence="1" key="1">
    <citation type="journal article" date="2020" name="Nature">
        <title>Giant virus diversity and host interactions through global metagenomics.</title>
        <authorList>
            <person name="Schulz F."/>
            <person name="Roux S."/>
            <person name="Paez-Espino D."/>
            <person name="Jungbluth S."/>
            <person name="Walsh D.A."/>
            <person name="Denef V.J."/>
            <person name="McMahon K.D."/>
            <person name="Konstantinidis K.T."/>
            <person name="Eloe-Fadrosh E.A."/>
            <person name="Kyrpides N.C."/>
            <person name="Woyke T."/>
        </authorList>
    </citation>
    <scope>NUCLEOTIDE SEQUENCE</scope>
    <source>
        <strain evidence="1">GVMAG-M-3300021425-14</strain>
    </source>
</reference>
<organism evidence="1">
    <name type="scientific">viral metagenome</name>
    <dbReference type="NCBI Taxonomy" id="1070528"/>
    <lineage>
        <taxon>unclassified sequences</taxon>
        <taxon>metagenomes</taxon>
        <taxon>organismal metagenomes</taxon>
    </lineage>
</organism>
<dbReference type="EMBL" id="MN739460">
    <property type="protein sequence ID" value="QHT05882.1"/>
    <property type="molecule type" value="Genomic_DNA"/>
</dbReference>
<protein>
    <submittedName>
        <fullName evidence="1">Uncharacterized protein</fullName>
    </submittedName>
</protein>
<dbReference type="AlphaFoldDB" id="A0A6C0CP40"/>
<proteinExistence type="predicted"/>
<name>A0A6C0CP40_9ZZZZ</name>